<protein>
    <recommendedName>
        <fullName evidence="1">NADP-dependent oxidoreductase domain-containing protein</fullName>
    </recommendedName>
</protein>
<evidence type="ECO:0000313" key="3">
    <source>
        <dbReference type="Proteomes" id="UP000660262"/>
    </source>
</evidence>
<comment type="caution">
    <text evidence="2">The sequence shown here is derived from an EMBL/GenBank/DDBJ whole genome shotgun (WGS) entry which is preliminary data.</text>
</comment>
<organism evidence="2 3">
    <name type="scientific">Pycnococcus provasolii</name>
    <dbReference type="NCBI Taxonomy" id="41880"/>
    <lineage>
        <taxon>Eukaryota</taxon>
        <taxon>Viridiplantae</taxon>
        <taxon>Chlorophyta</taxon>
        <taxon>Pseudoscourfieldiophyceae</taxon>
        <taxon>Pseudoscourfieldiales</taxon>
        <taxon>Pycnococcaceae</taxon>
        <taxon>Pycnococcus</taxon>
    </lineage>
</organism>
<dbReference type="AlphaFoldDB" id="A0A830HT72"/>
<reference evidence="2" key="1">
    <citation type="submission" date="2020-10" db="EMBL/GenBank/DDBJ databases">
        <title>Unveiling of a novel bifunctional photoreceptor, Dualchrome1, isolated from a cosmopolitan green alga.</title>
        <authorList>
            <person name="Suzuki S."/>
            <person name="Kawachi M."/>
        </authorList>
    </citation>
    <scope>NUCLEOTIDE SEQUENCE</scope>
    <source>
        <strain evidence="2">NIES 2893</strain>
    </source>
</reference>
<dbReference type="OrthoDB" id="37537at2759"/>
<dbReference type="SUPFAM" id="SSF51430">
    <property type="entry name" value="NAD(P)-linked oxidoreductase"/>
    <property type="match status" value="1"/>
</dbReference>
<evidence type="ECO:0000313" key="2">
    <source>
        <dbReference type="EMBL" id="GHP10178.1"/>
    </source>
</evidence>
<sequence>MAPSASMSSFAGRPLHVRVGLGLAALGRPGYINLNHDAHLGADKSVDALEAHCHSVLDAAYARGIRHFDAARSYGSSEAFLSSWLSKRNIKPKEDVLVTSKWGYSYTADFRVDTGGEPHEVKEHSAANLAKQVLETAELLGEYVDVYQIHSATIDSGFLNDDVLEALAKVKEERGWRLGLTLSGTGQADTLRTALERAPSDLFSCVQATWNVYEQSVGDALLEASQKGLDVIIKEAMANGRVLRSPAVTQMADELGVTPDALALACALALPCNPVVLSGAATGEHVSSNVDAVSALDVLMSHPGAREKLLEQCRMDPKSYWDERSQLAWN</sequence>
<dbReference type="PANTHER" id="PTHR43312">
    <property type="entry name" value="D-THREO-ALDOSE 1-DEHYDROGENASE"/>
    <property type="match status" value="1"/>
</dbReference>
<dbReference type="InterPro" id="IPR023210">
    <property type="entry name" value="NADP_OxRdtase_dom"/>
</dbReference>
<dbReference type="InterPro" id="IPR053135">
    <property type="entry name" value="AKR2_Oxidoreductase"/>
</dbReference>
<dbReference type="Pfam" id="PF00248">
    <property type="entry name" value="Aldo_ket_red"/>
    <property type="match status" value="1"/>
</dbReference>
<gene>
    <name evidence="2" type="ORF">PPROV_000891000</name>
</gene>
<keyword evidence="3" id="KW-1185">Reference proteome</keyword>
<name>A0A830HT72_9CHLO</name>
<proteinExistence type="predicted"/>
<feature type="domain" description="NADP-dependent oxidoreductase" evidence="1">
    <location>
        <begin position="55"/>
        <end position="294"/>
    </location>
</feature>
<evidence type="ECO:0000259" key="1">
    <source>
        <dbReference type="Pfam" id="PF00248"/>
    </source>
</evidence>
<dbReference type="InterPro" id="IPR036812">
    <property type="entry name" value="NAD(P)_OxRdtase_dom_sf"/>
</dbReference>
<dbReference type="Proteomes" id="UP000660262">
    <property type="component" value="Unassembled WGS sequence"/>
</dbReference>
<dbReference type="Gene3D" id="3.20.20.100">
    <property type="entry name" value="NADP-dependent oxidoreductase domain"/>
    <property type="match status" value="1"/>
</dbReference>
<accession>A0A830HT72</accession>
<dbReference type="EMBL" id="BNJQ01000028">
    <property type="protein sequence ID" value="GHP10178.1"/>
    <property type="molecule type" value="Genomic_DNA"/>
</dbReference>
<dbReference type="PANTHER" id="PTHR43312:SF1">
    <property type="entry name" value="NADP-DEPENDENT OXIDOREDUCTASE DOMAIN-CONTAINING PROTEIN"/>
    <property type="match status" value="1"/>
</dbReference>